<name>A0A0K9NPM2_ZOSMR</name>
<dbReference type="Proteomes" id="UP000036987">
    <property type="component" value="Unassembled WGS sequence"/>
</dbReference>
<dbReference type="OrthoDB" id="1935339at2759"/>
<keyword evidence="3" id="KW-1185">Reference proteome</keyword>
<dbReference type="PROSITE" id="PS50172">
    <property type="entry name" value="BRCT"/>
    <property type="match status" value="1"/>
</dbReference>
<feature type="domain" description="BRCT" evidence="1">
    <location>
        <begin position="9"/>
        <end position="95"/>
    </location>
</feature>
<organism evidence="2 3">
    <name type="scientific">Zostera marina</name>
    <name type="common">Eelgrass</name>
    <dbReference type="NCBI Taxonomy" id="29655"/>
    <lineage>
        <taxon>Eukaryota</taxon>
        <taxon>Viridiplantae</taxon>
        <taxon>Streptophyta</taxon>
        <taxon>Embryophyta</taxon>
        <taxon>Tracheophyta</taxon>
        <taxon>Spermatophyta</taxon>
        <taxon>Magnoliopsida</taxon>
        <taxon>Liliopsida</taxon>
        <taxon>Zosteraceae</taxon>
        <taxon>Zostera</taxon>
    </lineage>
</organism>
<reference evidence="3" key="1">
    <citation type="journal article" date="2016" name="Nature">
        <title>The genome of the seagrass Zostera marina reveals angiosperm adaptation to the sea.</title>
        <authorList>
            <person name="Olsen J.L."/>
            <person name="Rouze P."/>
            <person name="Verhelst B."/>
            <person name="Lin Y.-C."/>
            <person name="Bayer T."/>
            <person name="Collen J."/>
            <person name="Dattolo E."/>
            <person name="De Paoli E."/>
            <person name="Dittami S."/>
            <person name="Maumus F."/>
            <person name="Michel G."/>
            <person name="Kersting A."/>
            <person name="Lauritano C."/>
            <person name="Lohaus R."/>
            <person name="Toepel M."/>
            <person name="Tonon T."/>
            <person name="Vanneste K."/>
            <person name="Amirebrahimi M."/>
            <person name="Brakel J."/>
            <person name="Bostroem C."/>
            <person name="Chovatia M."/>
            <person name="Grimwood J."/>
            <person name="Jenkins J.W."/>
            <person name="Jueterbock A."/>
            <person name="Mraz A."/>
            <person name="Stam W.T."/>
            <person name="Tice H."/>
            <person name="Bornberg-Bauer E."/>
            <person name="Green P.J."/>
            <person name="Pearson G.A."/>
            <person name="Procaccini G."/>
            <person name="Duarte C.M."/>
            <person name="Schmutz J."/>
            <person name="Reusch T.B.H."/>
            <person name="Van de Peer Y."/>
        </authorList>
    </citation>
    <scope>NUCLEOTIDE SEQUENCE [LARGE SCALE GENOMIC DNA]</scope>
    <source>
        <strain evidence="3">cv. Finnish</strain>
    </source>
</reference>
<proteinExistence type="predicted"/>
<dbReference type="InterPro" id="IPR036420">
    <property type="entry name" value="BRCT_dom_sf"/>
</dbReference>
<protein>
    <recommendedName>
        <fullName evidence="1">BRCT domain-containing protein</fullName>
    </recommendedName>
</protein>
<accession>A0A0K9NPM2</accession>
<evidence type="ECO:0000313" key="3">
    <source>
        <dbReference type="Proteomes" id="UP000036987"/>
    </source>
</evidence>
<evidence type="ECO:0000259" key="1">
    <source>
        <dbReference type="PROSITE" id="PS50172"/>
    </source>
</evidence>
<comment type="caution">
    <text evidence="2">The sequence shown here is derived from an EMBL/GenBank/DDBJ whole genome shotgun (WGS) entry which is preliminary data.</text>
</comment>
<feature type="non-terminal residue" evidence="2">
    <location>
        <position position="95"/>
    </location>
</feature>
<dbReference type="InterPro" id="IPR001357">
    <property type="entry name" value="BRCT_dom"/>
</dbReference>
<dbReference type="PANTHER" id="PTHR47181">
    <property type="entry name" value="BRCA1 C TERMINUS DOMAIN CONTAINING PROTEIN, EXPRESSED"/>
    <property type="match status" value="1"/>
</dbReference>
<gene>
    <name evidence="2" type="ORF">ZOSMA_80G00280</name>
</gene>
<dbReference type="InterPro" id="IPR044254">
    <property type="entry name" value="At4g02110-like"/>
</dbReference>
<dbReference type="SMART" id="SM00292">
    <property type="entry name" value="BRCT"/>
    <property type="match status" value="1"/>
</dbReference>
<dbReference type="SUPFAM" id="SSF52113">
    <property type="entry name" value="BRCT domain"/>
    <property type="match status" value="1"/>
</dbReference>
<evidence type="ECO:0000313" key="2">
    <source>
        <dbReference type="EMBL" id="KMZ57935.1"/>
    </source>
</evidence>
<dbReference type="AlphaFoldDB" id="A0A0K9NPM2"/>
<dbReference type="PANTHER" id="PTHR47181:SF2">
    <property type="entry name" value="BRCA1 C TERMINUS DOMAIN CONTAINING PROTEIN, EXPRESSED"/>
    <property type="match status" value="1"/>
</dbReference>
<dbReference type="EMBL" id="LFYR01001997">
    <property type="protein sequence ID" value="KMZ57935.1"/>
    <property type="molecule type" value="Genomic_DNA"/>
</dbReference>
<dbReference type="Gene3D" id="3.40.50.10190">
    <property type="entry name" value="BRCT domain"/>
    <property type="match status" value="1"/>
</dbReference>
<dbReference type="Pfam" id="PF16589">
    <property type="entry name" value="BRCT_2"/>
    <property type="match status" value="1"/>
</dbReference>
<sequence length="95" mass="10202">MPAVGGSEKEGAIFSGLRFFLFGFDPVSESQYRSEISSRGGVNVGKYDKCRCTHVVVSGRDDPVCVVAREDGMALVTESWIEDCVDFGTIADASS</sequence>